<reference evidence="9 10" key="1">
    <citation type="submission" date="2015-12" db="EMBL/GenBank/DDBJ databases">
        <title>Genome sequence of the marine Rhodobacteraceae strain O3.65, Candidatus Tritonibacter horizontis.</title>
        <authorList>
            <person name="Poehlein A."/>
            <person name="Giebel H.A."/>
            <person name="Voget S."/>
            <person name="Brinkhoff T."/>
        </authorList>
    </citation>
    <scope>NUCLEOTIDE SEQUENCE [LARGE SCALE GENOMIC DNA]</scope>
    <source>
        <strain evidence="9 10">O3.65</strain>
    </source>
</reference>
<dbReference type="PROSITE" id="PS00211">
    <property type="entry name" value="ABC_TRANSPORTER_1"/>
    <property type="match status" value="1"/>
</dbReference>
<dbReference type="PANTHER" id="PTHR43875">
    <property type="entry name" value="MALTODEXTRIN IMPORT ATP-BINDING PROTEIN MSMX"/>
    <property type="match status" value="1"/>
</dbReference>
<evidence type="ECO:0000256" key="4">
    <source>
        <dbReference type="ARBA" id="ARBA00022741"/>
    </source>
</evidence>
<evidence type="ECO:0000313" key="9">
    <source>
        <dbReference type="EMBL" id="KUP91914.1"/>
    </source>
</evidence>
<dbReference type="InterPro" id="IPR008995">
    <property type="entry name" value="Mo/tungstate-bd_C_term_dom"/>
</dbReference>
<evidence type="ECO:0000259" key="8">
    <source>
        <dbReference type="PROSITE" id="PS50893"/>
    </source>
</evidence>
<dbReference type="SUPFAM" id="SSF52540">
    <property type="entry name" value="P-loop containing nucleoside triphosphate hydrolases"/>
    <property type="match status" value="1"/>
</dbReference>
<organism evidence="9 10">
    <name type="scientific">Tritonibacter horizontis</name>
    <dbReference type="NCBI Taxonomy" id="1768241"/>
    <lineage>
        <taxon>Bacteria</taxon>
        <taxon>Pseudomonadati</taxon>
        <taxon>Pseudomonadota</taxon>
        <taxon>Alphaproteobacteria</taxon>
        <taxon>Rhodobacterales</taxon>
        <taxon>Paracoccaceae</taxon>
        <taxon>Tritonibacter</taxon>
    </lineage>
</organism>
<dbReference type="InterPro" id="IPR017871">
    <property type="entry name" value="ABC_transporter-like_CS"/>
</dbReference>
<keyword evidence="4" id="KW-0547">Nucleotide-binding</keyword>
<evidence type="ECO:0000256" key="5">
    <source>
        <dbReference type="ARBA" id="ARBA00022840"/>
    </source>
</evidence>
<dbReference type="Gene3D" id="2.40.50.140">
    <property type="entry name" value="Nucleic acid-binding proteins"/>
    <property type="match status" value="1"/>
</dbReference>
<dbReference type="Proteomes" id="UP000068382">
    <property type="component" value="Unassembled WGS sequence"/>
</dbReference>
<keyword evidence="6" id="KW-1278">Translocase</keyword>
<keyword evidence="9" id="KW-0378">Hydrolase</keyword>
<comment type="caution">
    <text evidence="9">The sequence shown here is derived from an EMBL/GenBank/DDBJ whole genome shotgun (WGS) entry which is preliminary data.</text>
</comment>
<dbReference type="PANTHER" id="PTHR43875:SF15">
    <property type="entry name" value="TREHALOSE IMPORT ATP-BINDING PROTEIN SUGC"/>
    <property type="match status" value="1"/>
</dbReference>
<evidence type="ECO:0000313" key="10">
    <source>
        <dbReference type="Proteomes" id="UP000068382"/>
    </source>
</evidence>
<evidence type="ECO:0000256" key="6">
    <source>
        <dbReference type="ARBA" id="ARBA00022967"/>
    </source>
</evidence>
<accession>A0A132BUE4</accession>
<evidence type="ECO:0000256" key="3">
    <source>
        <dbReference type="ARBA" id="ARBA00022475"/>
    </source>
</evidence>
<dbReference type="InterPro" id="IPR047641">
    <property type="entry name" value="ABC_transpr_MalK/UgpC-like"/>
</dbReference>
<dbReference type="InterPro" id="IPR003439">
    <property type="entry name" value="ABC_transporter-like_ATP-bd"/>
</dbReference>
<dbReference type="Pfam" id="PF08402">
    <property type="entry name" value="TOBE_2"/>
    <property type="match status" value="1"/>
</dbReference>
<dbReference type="SUPFAM" id="SSF50331">
    <property type="entry name" value="MOP-like"/>
    <property type="match status" value="1"/>
</dbReference>
<keyword evidence="10" id="KW-1185">Reference proteome</keyword>
<dbReference type="FunFam" id="3.40.50.300:FF:000042">
    <property type="entry name" value="Maltose/maltodextrin ABC transporter, ATP-binding protein"/>
    <property type="match status" value="1"/>
</dbReference>
<dbReference type="OrthoDB" id="394852at2"/>
<dbReference type="RefSeq" id="WP_068245883.1">
    <property type="nucleotide sequence ID" value="NZ_LPUY01000082.1"/>
</dbReference>
<dbReference type="EMBL" id="LPUY01000082">
    <property type="protein sequence ID" value="KUP91914.1"/>
    <property type="molecule type" value="Genomic_DNA"/>
</dbReference>
<dbReference type="InterPro" id="IPR012340">
    <property type="entry name" value="NA-bd_OB-fold"/>
</dbReference>
<dbReference type="GO" id="GO:0140359">
    <property type="term" value="F:ABC-type transporter activity"/>
    <property type="evidence" value="ECO:0007669"/>
    <property type="project" value="UniProtKB-ARBA"/>
</dbReference>
<evidence type="ECO:0000256" key="2">
    <source>
        <dbReference type="ARBA" id="ARBA00022448"/>
    </source>
</evidence>
<dbReference type="Gene3D" id="2.40.50.100">
    <property type="match status" value="2"/>
</dbReference>
<comment type="similarity">
    <text evidence="1">Belongs to the ABC transporter superfamily.</text>
</comment>
<proteinExistence type="inferred from homology"/>
<dbReference type="AlphaFoldDB" id="A0A132BUE4"/>
<evidence type="ECO:0000256" key="1">
    <source>
        <dbReference type="ARBA" id="ARBA00005417"/>
    </source>
</evidence>
<feature type="domain" description="ABC transporter" evidence="8">
    <location>
        <begin position="10"/>
        <end position="240"/>
    </location>
</feature>
<keyword evidence="7" id="KW-0472">Membrane</keyword>
<dbReference type="InterPro" id="IPR027417">
    <property type="entry name" value="P-loop_NTPase"/>
</dbReference>
<dbReference type="InterPro" id="IPR013611">
    <property type="entry name" value="Transp-assoc_OB_typ2"/>
</dbReference>
<keyword evidence="2" id="KW-0813">Transport</keyword>
<keyword evidence="3" id="KW-1003">Cell membrane</keyword>
<dbReference type="PROSITE" id="PS50893">
    <property type="entry name" value="ABC_TRANSPORTER_2"/>
    <property type="match status" value="1"/>
</dbReference>
<dbReference type="GO" id="GO:0016887">
    <property type="term" value="F:ATP hydrolysis activity"/>
    <property type="evidence" value="ECO:0007669"/>
    <property type="project" value="InterPro"/>
</dbReference>
<dbReference type="GO" id="GO:0005524">
    <property type="term" value="F:ATP binding"/>
    <property type="evidence" value="ECO:0007669"/>
    <property type="project" value="UniProtKB-KW"/>
</dbReference>
<keyword evidence="5 9" id="KW-0067">ATP-binding</keyword>
<dbReference type="SMART" id="SM00382">
    <property type="entry name" value="AAA"/>
    <property type="match status" value="1"/>
</dbReference>
<protein>
    <submittedName>
        <fullName evidence="9">Maltose/maltodextrin import ATP-binding protein MalK</fullName>
        <ecNumber evidence="9">3.6.3.19</ecNumber>
    </submittedName>
</protein>
<dbReference type="Pfam" id="PF00005">
    <property type="entry name" value="ABC_tran"/>
    <property type="match status" value="1"/>
</dbReference>
<sequence>MADTKGGQSVVLENLRKVWGQTVSLDNLSLEIPAGSFTAVLGPSGCGKSTTLRIIAGLEPVNAGRVLIGGRDVTQKSPAQRGLSMVFQSYALFPHLTVAENIVFGLKVAGLPRRERASRLADVADLLELSPYLHRKPAALSGGQQQRVALGRAVISRRPICLMDEPLSNLDARLRDEMRREIRRLQQALGFTMVYVTHDQTEAITMADHVVLMNQGRIEQVAAPQEIYQAPATPFVARFIGTPPMNLLPAAAFGTALGQAPDSLRIGVRPEVLFEDPQGQIEARVQAVEFLGSDTLVELTCAGTPMLAKLPGARRFAPGDLLRLAVAPADLHAFDLIENRRLEDPTLAARLAEVMT</sequence>
<dbReference type="Gene3D" id="3.40.50.300">
    <property type="entry name" value="P-loop containing nucleotide triphosphate hydrolases"/>
    <property type="match status" value="1"/>
</dbReference>
<name>A0A132BUE4_9RHOB</name>
<dbReference type="GO" id="GO:0055052">
    <property type="term" value="C:ATP-binding cassette (ABC) transporter complex, substrate-binding subunit-containing"/>
    <property type="evidence" value="ECO:0007669"/>
    <property type="project" value="TreeGrafter"/>
</dbReference>
<evidence type="ECO:0000256" key="7">
    <source>
        <dbReference type="ARBA" id="ARBA00023136"/>
    </source>
</evidence>
<gene>
    <name evidence="9" type="primary">malK_4</name>
    <name evidence="9" type="ORF">TRIHO_32180</name>
</gene>
<dbReference type="EC" id="3.6.3.19" evidence="9"/>
<dbReference type="InterPro" id="IPR003593">
    <property type="entry name" value="AAA+_ATPase"/>
</dbReference>